<proteinExistence type="predicted"/>
<name>A0A7J0CN31_STRMI</name>
<dbReference type="AlphaFoldDB" id="A0A7J0CN31"/>
<dbReference type="Proteomes" id="UP000498740">
    <property type="component" value="Unassembled WGS sequence"/>
</dbReference>
<sequence>MGTLKRLNELSSLRNALGGDSGPTLLADPLSEVQPVCRMRSPQRAYVASSFSLFEHAESVGRCR</sequence>
<dbReference type="EMBL" id="BLWD01000001">
    <property type="protein sequence ID" value="GFN03718.1"/>
    <property type="molecule type" value="Genomic_DNA"/>
</dbReference>
<organism evidence="1 2">
    <name type="scientific">Streptomyces microflavus</name>
    <name type="common">Streptomyces lipmanii</name>
    <dbReference type="NCBI Taxonomy" id="1919"/>
    <lineage>
        <taxon>Bacteria</taxon>
        <taxon>Bacillati</taxon>
        <taxon>Actinomycetota</taxon>
        <taxon>Actinomycetes</taxon>
        <taxon>Kitasatosporales</taxon>
        <taxon>Streptomycetaceae</taxon>
        <taxon>Streptomyces</taxon>
    </lineage>
</organism>
<accession>A0A7J0CN31</accession>
<evidence type="ECO:0000313" key="2">
    <source>
        <dbReference type="Proteomes" id="UP000498740"/>
    </source>
</evidence>
<evidence type="ECO:0000313" key="1">
    <source>
        <dbReference type="EMBL" id="GFN03718.1"/>
    </source>
</evidence>
<reference evidence="1 2" key="1">
    <citation type="submission" date="2020-05" db="EMBL/GenBank/DDBJ databases">
        <title>Whole genome shotgun sequence of Streptomyces microflavus NBRC 13062.</title>
        <authorList>
            <person name="Komaki H."/>
            <person name="Tamura T."/>
        </authorList>
    </citation>
    <scope>NUCLEOTIDE SEQUENCE [LARGE SCALE GENOMIC DNA]</scope>
    <source>
        <strain evidence="1 2">NBRC 13062</strain>
    </source>
</reference>
<protein>
    <submittedName>
        <fullName evidence="1">Uncharacterized protein</fullName>
    </submittedName>
</protein>
<comment type="caution">
    <text evidence="1">The sequence shown here is derived from an EMBL/GenBank/DDBJ whole genome shotgun (WGS) entry which is preliminary data.</text>
</comment>
<gene>
    <name evidence="1" type="ORF">Smic_22740</name>
</gene>